<gene>
    <name evidence="1" type="ORF">UQ64_13830</name>
</gene>
<protein>
    <submittedName>
        <fullName evidence="1">Uncharacterized protein</fullName>
    </submittedName>
</protein>
<dbReference type="EMBL" id="LCZJ02000019">
    <property type="protein sequence ID" value="KTD86546.1"/>
    <property type="molecule type" value="Genomic_DNA"/>
</dbReference>
<dbReference type="Pfam" id="PF25846">
    <property type="entry name" value="YmzB"/>
    <property type="match status" value="1"/>
</dbReference>
<evidence type="ECO:0000313" key="2">
    <source>
        <dbReference type="Proteomes" id="UP000054709"/>
    </source>
</evidence>
<dbReference type="RefSeq" id="WP_060623437.1">
    <property type="nucleotide sequence ID" value="NZ_LCZJ02000019.1"/>
</dbReference>
<dbReference type="InterPro" id="IPR058926">
    <property type="entry name" value="YmzB-like"/>
</dbReference>
<dbReference type="Proteomes" id="UP000054709">
    <property type="component" value="Unassembled WGS sequence"/>
</dbReference>
<reference evidence="1 2" key="1">
    <citation type="journal article" date="2015" name="Int. Biodeterior. Biodegradation">
        <title>Physiological and genetic screening methods for the isolation of methyl tert-butyl ether-degrading bacteria for bioremediation purposes.</title>
        <authorList>
            <person name="Guisado I.M."/>
            <person name="Purswani J."/>
            <person name="Gonzalez Lopez J."/>
            <person name="Pozo C."/>
        </authorList>
    </citation>
    <scope>NUCLEOTIDE SEQUENCE [LARGE SCALE GENOMIC DNA]</scope>
    <source>
        <strain evidence="1 2">SH7</strain>
    </source>
</reference>
<evidence type="ECO:0000313" key="1">
    <source>
        <dbReference type="EMBL" id="KTD86546.1"/>
    </source>
</evidence>
<comment type="caution">
    <text evidence="1">The sequence shown here is derived from an EMBL/GenBank/DDBJ whole genome shotgun (WGS) entry which is preliminary data.</text>
</comment>
<dbReference type="OrthoDB" id="2613420at2"/>
<name>A0A0W1AZ10_9BACL</name>
<organism evidence="1 2">
    <name type="scientific">Paenibacillus etheri</name>
    <dbReference type="NCBI Taxonomy" id="1306852"/>
    <lineage>
        <taxon>Bacteria</taxon>
        <taxon>Bacillati</taxon>
        <taxon>Bacillota</taxon>
        <taxon>Bacilli</taxon>
        <taxon>Bacillales</taxon>
        <taxon>Paenibacillaceae</taxon>
        <taxon>Paenibacillus</taxon>
    </lineage>
</organism>
<proteinExistence type="predicted"/>
<keyword evidence="2" id="KW-1185">Reference proteome</keyword>
<sequence>MDQSIQKLMDWINSHVNETIVIEKKELRDLDKIHFNLEAVEFRSAEDVIDDYLGSALILKGFGSTLNAVGELVSLPQSTYDLAIDGLRIEDIGDRKAEITTERAKYTLSVD</sequence>
<dbReference type="AlphaFoldDB" id="A0A0W1AZ10"/>
<accession>A0A0W1AZ10</accession>